<keyword evidence="1" id="KW-1133">Transmembrane helix</keyword>
<evidence type="ECO:0000256" key="1">
    <source>
        <dbReference type="SAM" id="Phobius"/>
    </source>
</evidence>
<name>A0AA38IHC3_9CUCU</name>
<keyword evidence="1" id="KW-0472">Membrane</keyword>
<reference evidence="2" key="1">
    <citation type="journal article" date="2023" name="G3 (Bethesda)">
        <title>Whole genome assemblies of Zophobas morio and Tenebrio molitor.</title>
        <authorList>
            <person name="Kaur S."/>
            <person name="Stinson S.A."/>
            <person name="diCenzo G.C."/>
        </authorList>
    </citation>
    <scope>NUCLEOTIDE SEQUENCE</scope>
    <source>
        <strain evidence="2">QUZm001</strain>
    </source>
</reference>
<organism evidence="2 3">
    <name type="scientific">Zophobas morio</name>
    <dbReference type="NCBI Taxonomy" id="2755281"/>
    <lineage>
        <taxon>Eukaryota</taxon>
        <taxon>Metazoa</taxon>
        <taxon>Ecdysozoa</taxon>
        <taxon>Arthropoda</taxon>
        <taxon>Hexapoda</taxon>
        <taxon>Insecta</taxon>
        <taxon>Pterygota</taxon>
        <taxon>Neoptera</taxon>
        <taxon>Endopterygota</taxon>
        <taxon>Coleoptera</taxon>
        <taxon>Polyphaga</taxon>
        <taxon>Cucujiformia</taxon>
        <taxon>Tenebrionidae</taxon>
        <taxon>Zophobas</taxon>
    </lineage>
</organism>
<keyword evidence="1" id="KW-0812">Transmembrane</keyword>
<keyword evidence="3" id="KW-1185">Reference proteome</keyword>
<evidence type="ECO:0000313" key="3">
    <source>
        <dbReference type="Proteomes" id="UP001168821"/>
    </source>
</evidence>
<proteinExistence type="predicted"/>
<comment type="caution">
    <text evidence="2">The sequence shown here is derived from an EMBL/GenBank/DDBJ whole genome shotgun (WGS) entry which is preliminary data.</text>
</comment>
<gene>
    <name evidence="2" type="ORF">Zmor_014340</name>
</gene>
<evidence type="ECO:0000313" key="2">
    <source>
        <dbReference type="EMBL" id="KAJ3655203.1"/>
    </source>
</evidence>
<protein>
    <submittedName>
        <fullName evidence="2">Uncharacterized protein</fullName>
    </submittedName>
</protein>
<feature type="transmembrane region" description="Helical" evidence="1">
    <location>
        <begin position="69"/>
        <end position="85"/>
    </location>
</feature>
<dbReference type="AlphaFoldDB" id="A0AA38IHC3"/>
<dbReference type="EMBL" id="JALNTZ010000004">
    <property type="protein sequence ID" value="KAJ3655203.1"/>
    <property type="molecule type" value="Genomic_DNA"/>
</dbReference>
<sequence length="94" mass="10210">MVSARCIIDTARNTGAISAECDKTLMVSTLHSIAASRWASASVDVVPALDGIAHSWSDVTPIFLGPGEIYHPFVLSITYIILIYREMKCIRSSP</sequence>
<dbReference type="Proteomes" id="UP001168821">
    <property type="component" value="Unassembled WGS sequence"/>
</dbReference>
<accession>A0AA38IHC3</accession>